<evidence type="ECO:0000259" key="5">
    <source>
        <dbReference type="PROSITE" id="PS51755"/>
    </source>
</evidence>
<comment type="similarity">
    <text evidence="1">Belongs to the AfsR/DnrI/RedD regulatory family.</text>
</comment>
<dbReference type="PANTHER" id="PTHR47691:SF3">
    <property type="entry name" value="HTH-TYPE TRANSCRIPTIONAL REGULATOR RV0890C-RELATED"/>
    <property type="match status" value="1"/>
</dbReference>
<dbReference type="SUPFAM" id="SSF46894">
    <property type="entry name" value="C-terminal effector domain of the bipartite response regulators"/>
    <property type="match status" value="1"/>
</dbReference>
<accession>A0ABV9ZF86</accession>
<proteinExistence type="inferred from homology"/>
<gene>
    <name evidence="6" type="ORF">ACFPK1_12015</name>
</gene>
<feature type="domain" description="OmpR/PhoB-type" evidence="5">
    <location>
        <begin position="1"/>
        <end position="97"/>
    </location>
</feature>
<dbReference type="Pfam" id="PF03704">
    <property type="entry name" value="BTAD"/>
    <property type="match status" value="1"/>
</dbReference>
<organism evidence="6 7">
    <name type="scientific">Actinomycetospora rhizophila</name>
    <dbReference type="NCBI Taxonomy" id="1416876"/>
    <lineage>
        <taxon>Bacteria</taxon>
        <taxon>Bacillati</taxon>
        <taxon>Actinomycetota</taxon>
        <taxon>Actinomycetes</taxon>
        <taxon>Pseudonocardiales</taxon>
        <taxon>Pseudonocardiaceae</taxon>
        <taxon>Actinomycetospora</taxon>
    </lineage>
</organism>
<dbReference type="InterPro" id="IPR001867">
    <property type="entry name" value="OmpR/PhoB-type_DNA-bd"/>
</dbReference>
<dbReference type="PROSITE" id="PS51755">
    <property type="entry name" value="OMPR_PHOB"/>
    <property type="match status" value="1"/>
</dbReference>
<comment type="caution">
    <text evidence="6">The sequence shown here is derived from an EMBL/GenBank/DDBJ whole genome shotgun (WGS) entry which is preliminary data.</text>
</comment>
<dbReference type="Proteomes" id="UP001596175">
    <property type="component" value="Unassembled WGS sequence"/>
</dbReference>
<dbReference type="PRINTS" id="PR00364">
    <property type="entry name" value="DISEASERSIST"/>
</dbReference>
<dbReference type="RefSeq" id="WP_378021155.1">
    <property type="nucleotide sequence ID" value="NZ_JBHSKG010000005.1"/>
</dbReference>
<keyword evidence="7" id="KW-1185">Reference proteome</keyword>
<evidence type="ECO:0000313" key="7">
    <source>
        <dbReference type="Proteomes" id="UP001596175"/>
    </source>
</evidence>
<dbReference type="Gene3D" id="1.10.10.10">
    <property type="entry name" value="Winged helix-like DNA-binding domain superfamily/Winged helix DNA-binding domain"/>
    <property type="match status" value="1"/>
</dbReference>
<dbReference type="Gene3D" id="3.40.50.300">
    <property type="entry name" value="P-loop containing nucleotide triphosphate hydrolases"/>
    <property type="match status" value="1"/>
</dbReference>
<evidence type="ECO:0000313" key="6">
    <source>
        <dbReference type="EMBL" id="MFC5138960.1"/>
    </source>
</evidence>
<name>A0ABV9ZF86_9PSEU</name>
<sequence>MEFRDLGPLLLDDDDVVRPPSGARLSTVLAVLLSRVGEPVGAAPLVEAIWGADPPARSGKVLESHIWRLRKVLEPDRGPRVAPTVLTTDATGYRLEVDPEHLDSRRLAAVAASCRARLGEARHAEVVAASEPALARWRGPFCADVADTGWLAPVRERYSDLRLDLAEHRAVALMAVGQPERAAHELAALVAEHPWRERLWELRILGLYRSGRQAAALAAFDQVRRTLADELGVDPGPELARLHHRILTHDEELRPDTAPPVEGPARLADPRLPGRRRSIVGREADQERVVPRLGPASLVTLVGPGGVGKTRLAAEIAAVARDRFPDGVWFVDLAPVRHADAVAPALAEALALAPVADTSPEELVLARLGGRRGLVVLDNCEHLLPAVGAVVDRLLEACPGLAVLATGREPLEVPGEHRHVLEPLPVPGYDAPPAELAGSAAVRLFLERAADTRPGLDAAGPDGAVLRRICAAVGGLPLGIELAAARSRAFELSEIADSLERSPAQLSRSGPGPDRHATLLATVEWSYRLAGPDEQTLHRRLAVLPGPFTLEAAAALCSVEPLRTEQALDLLGGLVHRSLVTAVRPGTSGRATTFRQLEPIRAHADRALDAAERVAAAAARDRWVLRRVLAGPLPGAAGQPAYYDWLDDDLAPVRACLRSLLVERPEPAGAALAARLVFYWHDRERLVELARWADAASAATTVLTGLDAAVVTAVRGCAEALGHDVAAAERHLSAAVPVLAAPPPERAAEAGRVLLVVAVCAWSGDAISWATTAATAAVTVADGAGDAHTALAGRAVLAASALLDGEGERAVALADAVLADNTAVGNQVAALFAEVTHSIATQFARDGVAGLRHADAVLRTQLRLGTRNFADSFESRGTHHLHAGQLDEAARAYAVSSELSTRLGRSWPWHPGTDERVAALRAELGPREFARHWDSGRRMGRLDPTELVAGLVLDGTPADASSHAL</sequence>
<dbReference type="CDD" id="cd15831">
    <property type="entry name" value="BTAD"/>
    <property type="match status" value="1"/>
</dbReference>
<evidence type="ECO:0000256" key="3">
    <source>
        <dbReference type="PROSITE-ProRule" id="PRU01091"/>
    </source>
</evidence>
<dbReference type="Gene3D" id="1.25.40.10">
    <property type="entry name" value="Tetratricopeptide repeat domain"/>
    <property type="match status" value="1"/>
</dbReference>
<dbReference type="InterPro" id="IPR036388">
    <property type="entry name" value="WH-like_DNA-bd_sf"/>
</dbReference>
<protein>
    <submittedName>
        <fullName evidence="6">BTAD domain-containing putative transcriptional regulator</fullName>
    </submittedName>
</protein>
<reference evidence="7" key="1">
    <citation type="journal article" date="2019" name="Int. J. Syst. Evol. Microbiol.">
        <title>The Global Catalogue of Microorganisms (GCM) 10K type strain sequencing project: providing services to taxonomists for standard genome sequencing and annotation.</title>
        <authorList>
            <consortium name="The Broad Institute Genomics Platform"/>
            <consortium name="The Broad Institute Genome Sequencing Center for Infectious Disease"/>
            <person name="Wu L."/>
            <person name="Ma J."/>
        </authorList>
    </citation>
    <scope>NUCLEOTIDE SEQUENCE [LARGE SCALE GENOMIC DNA]</scope>
    <source>
        <strain evidence="7">XZYJ18</strain>
    </source>
</reference>
<dbReference type="SMART" id="SM01043">
    <property type="entry name" value="BTAD"/>
    <property type="match status" value="1"/>
</dbReference>
<evidence type="ECO:0000256" key="4">
    <source>
        <dbReference type="SAM" id="MobiDB-lite"/>
    </source>
</evidence>
<dbReference type="SUPFAM" id="SSF48452">
    <property type="entry name" value="TPR-like"/>
    <property type="match status" value="1"/>
</dbReference>
<dbReference type="InterPro" id="IPR011990">
    <property type="entry name" value="TPR-like_helical_dom_sf"/>
</dbReference>
<evidence type="ECO:0000256" key="1">
    <source>
        <dbReference type="ARBA" id="ARBA00005820"/>
    </source>
</evidence>
<dbReference type="InterPro" id="IPR027417">
    <property type="entry name" value="P-loop_NTPase"/>
</dbReference>
<dbReference type="InterPro" id="IPR016032">
    <property type="entry name" value="Sig_transdc_resp-reg_C-effctor"/>
</dbReference>
<dbReference type="SMART" id="SM00862">
    <property type="entry name" value="Trans_reg_C"/>
    <property type="match status" value="1"/>
</dbReference>
<evidence type="ECO:0000256" key="2">
    <source>
        <dbReference type="ARBA" id="ARBA00023125"/>
    </source>
</evidence>
<feature type="region of interest" description="Disordered" evidence="4">
    <location>
        <begin position="253"/>
        <end position="278"/>
    </location>
</feature>
<dbReference type="SUPFAM" id="SSF52540">
    <property type="entry name" value="P-loop containing nucleoside triphosphate hydrolases"/>
    <property type="match status" value="1"/>
</dbReference>
<dbReference type="Pfam" id="PF00486">
    <property type="entry name" value="Trans_reg_C"/>
    <property type="match status" value="1"/>
</dbReference>
<keyword evidence="2 3" id="KW-0238">DNA-binding</keyword>
<dbReference type="InterPro" id="IPR005158">
    <property type="entry name" value="BTAD"/>
</dbReference>
<dbReference type="EMBL" id="JBHSKG010000005">
    <property type="protein sequence ID" value="MFC5138960.1"/>
    <property type="molecule type" value="Genomic_DNA"/>
</dbReference>
<feature type="DNA-binding region" description="OmpR/PhoB-type" evidence="3">
    <location>
        <begin position="1"/>
        <end position="97"/>
    </location>
</feature>
<dbReference type="PANTHER" id="PTHR47691">
    <property type="entry name" value="REGULATOR-RELATED"/>
    <property type="match status" value="1"/>
</dbReference>